<dbReference type="InterPro" id="IPR003126">
    <property type="entry name" value="Znf_UBR"/>
</dbReference>
<feature type="compositionally biased region" description="Low complexity" evidence="5">
    <location>
        <begin position="467"/>
        <end position="478"/>
    </location>
</feature>
<proteinExistence type="predicted"/>
<keyword evidence="1" id="KW-0479">Metal-binding</keyword>
<organism evidence="7 8">
    <name type="scientific">Lomentospora prolificans</name>
    <dbReference type="NCBI Taxonomy" id="41688"/>
    <lineage>
        <taxon>Eukaryota</taxon>
        <taxon>Fungi</taxon>
        <taxon>Dikarya</taxon>
        <taxon>Ascomycota</taxon>
        <taxon>Pezizomycotina</taxon>
        <taxon>Sordariomycetes</taxon>
        <taxon>Hypocreomycetidae</taxon>
        <taxon>Microascales</taxon>
        <taxon>Microascaceae</taxon>
        <taxon>Lomentospora</taxon>
    </lineage>
</organism>
<feature type="compositionally biased region" description="Low complexity" evidence="5">
    <location>
        <begin position="27"/>
        <end position="36"/>
    </location>
</feature>
<dbReference type="InParanoid" id="A0A2N3N4Z6"/>
<dbReference type="InterPro" id="IPR040204">
    <property type="entry name" value="UBR7"/>
</dbReference>
<sequence length="493" mass="53875">MDPPSHPSQAGNTPASEPSPAIRRADSVSAQSQDSQTAADFLRDQMQLEADAREAMPYTFDSCTNMLGPLKQSVFSCLTCNPPPEDVDAPYEAAGVCYACSIQCHGDHKLVEIFAKRNFTCDCGTTRLPSTSTCKLRSDPETGKKGVHSEKPFCGSAPNVYNHNFRNRFCGCSCDYDPFQQKGTMFQCLGLGTHLTGGCGEDWYHPGCLSGLGPKWYEDANSKKEEKVKTEGEEEEDDDVPMPPGFPQEDAFEGFFCYKCVESNPWIKRYAGTKGFLMPVFLSKETTQATQPASATEADESATDSKKRKASELEVDDSDGSGKRPRSTANSDCKLNRLPAAPAGRFSLFFESDFREQLCSCDECSIYLEKFPQLKEEEDIYEPPLSEGGSENGASTHGSGSIYERGESALKNIDRVRAIEGVMAYNMMKEKLKPLFEAFAGTGKAIGADDIKDYFAKLRGDDEAIKNAGRAAAASSSNDDQDGSNGRKEQSGY</sequence>
<feature type="zinc finger region" description="UBR-type" evidence="4">
    <location>
        <begin position="61"/>
        <end position="139"/>
    </location>
</feature>
<keyword evidence="8" id="KW-1185">Reference proteome</keyword>
<dbReference type="STRING" id="41688.A0A2N3N4Z6"/>
<dbReference type="VEuPathDB" id="FungiDB:jhhlp_006100"/>
<gene>
    <name evidence="7" type="ORF">jhhlp_006100</name>
</gene>
<feature type="region of interest" description="Disordered" evidence="5">
    <location>
        <begin position="1"/>
        <end position="36"/>
    </location>
</feature>
<evidence type="ECO:0000256" key="4">
    <source>
        <dbReference type="PROSITE-ProRule" id="PRU00508"/>
    </source>
</evidence>
<evidence type="ECO:0000313" key="7">
    <source>
        <dbReference type="EMBL" id="PKS07496.1"/>
    </source>
</evidence>
<dbReference type="AlphaFoldDB" id="A0A2N3N4Z6"/>
<evidence type="ECO:0000256" key="5">
    <source>
        <dbReference type="SAM" id="MobiDB-lite"/>
    </source>
</evidence>
<dbReference type="CDD" id="cd19677">
    <property type="entry name" value="UBR-box_UBR7"/>
    <property type="match status" value="1"/>
</dbReference>
<evidence type="ECO:0000256" key="1">
    <source>
        <dbReference type="ARBA" id="ARBA00022723"/>
    </source>
</evidence>
<comment type="caution">
    <text evidence="7">The sequence shown here is derived from an EMBL/GenBank/DDBJ whole genome shotgun (WGS) entry which is preliminary data.</text>
</comment>
<dbReference type="Pfam" id="PF02207">
    <property type="entry name" value="zf-UBR"/>
    <property type="match status" value="1"/>
</dbReference>
<evidence type="ECO:0000256" key="3">
    <source>
        <dbReference type="ARBA" id="ARBA00022833"/>
    </source>
</evidence>
<evidence type="ECO:0000259" key="6">
    <source>
        <dbReference type="PROSITE" id="PS51157"/>
    </source>
</evidence>
<name>A0A2N3N4Z6_9PEZI</name>
<feature type="compositionally biased region" description="Polar residues" evidence="5">
    <location>
        <begin position="7"/>
        <end position="16"/>
    </location>
</feature>
<feature type="region of interest" description="Disordered" evidence="5">
    <location>
        <begin position="287"/>
        <end position="335"/>
    </location>
</feature>
<evidence type="ECO:0000313" key="8">
    <source>
        <dbReference type="Proteomes" id="UP000233524"/>
    </source>
</evidence>
<evidence type="ECO:0000256" key="2">
    <source>
        <dbReference type="ARBA" id="ARBA00022771"/>
    </source>
</evidence>
<protein>
    <recommendedName>
        <fullName evidence="6">UBR-type domain-containing protein</fullName>
    </recommendedName>
</protein>
<dbReference type="GO" id="GO:0005737">
    <property type="term" value="C:cytoplasm"/>
    <property type="evidence" value="ECO:0007669"/>
    <property type="project" value="TreeGrafter"/>
</dbReference>
<feature type="region of interest" description="Disordered" evidence="5">
    <location>
        <begin position="382"/>
        <end position="403"/>
    </location>
</feature>
<keyword evidence="2" id="KW-0863">Zinc-finger</keyword>
<feature type="region of interest" description="Disordered" evidence="5">
    <location>
        <begin position="222"/>
        <end position="245"/>
    </location>
</feature>
<dbReference type="OrthoDB" id="10262564at2759"/>
<dbReference type="PANTHER" id="PTHR13513">
    <property type="entry name" value="E3 UBIQUITIN-PROTEIN LIGASE UBR7"/>
    <property type="match status" value="1"/>
</dbReference>
<feature type="compositionally biased region" description="Basic and acidic residues" evidence="5">
    <location>
        <begin position="222"/>
        <end position="231"/>
    </location>
</feature>
<dbReference type="PROSITE" id="PS51157">
    <property type="entry name" value="ZF_UBR"/>
    <property type="match status" value="1"/>
</dbReference>
<keyword evidence="3" id="KW-0862">Zinc</keyword>
<reference evidence="7 8" key="1">
    <citation type="journal article" date="2017" name="G3 (Bethesda)">
        <title>First Draft Genome Sequence of the Pathogenic Fungus Lomentospora prolificans (Formerly Scedosporium prolificans).</title>
        <authorList>
            <person name="Luo R."/>
            <person name="Zimin A."/>
            <person name="Workman R."/>
            <person name="Fan Y."/>
            <person name="Pertea G."/>
            <person name="Grossman N."/>
            <person name="Wear M.P."/>
            <person name="Jia B."/>
            <person name="Miller H."/>
            <person name="Casadevall A."/>
            <person name="Timp W."/>
            <person name="Zhang S.X."/>
            <person name="Salzberg S.L."/>
        </authorList>
    </citation>
    <scope>NUCLEOTIDE SEQUENCE [LARGE SCALE GENOMIC DNA]</scope>
    <source>
        <strain evidence="7 8">JHH-5317</strain>
    </source>
</reference>
<dbReference type="Proteomes" id="UP000233524">
    <property type="component" value="Unassembled WGS sequence"/>
</dbReference>
<dbReference type="GO" id="GO:0061630">
    <property type="term" value="F:ubiquitin protein ligase activity"/>
    <property type="evidence" value="ECO:0007669"/>
    <property type="project" value="InterPro"/>
</dbReference>
<dbReference type="PANTHER" id="PTHR13513:SF9">
    <property type="entry name" value="E3 UBIQUITIN-PROTEIN LIGASE UBR7-RELATED"/>
    <property type="match status" value="1"/>
</dbReference>
<feature type="domain" description="UBR-type" evidence="6">
    <location>
        <begin position="61"/>
        <end position="139"/>
    </location>
</feature>
<accession>A0A2N3N4Z6</accession>
<dbReference type="InterPro" id="IPR047506">
    <property type="entry name" value="UBR7-like_UBR-box"/>
</dbReference>
<dbReference type="GO" id="GO:0008270">
    <property type="term" value="F:zinc ion binding"/>
    <property type="evidence" value="ECO:0007669"/>
    <property type="project" value="UniProtKB-KW"/>
</dbReference>
<feature type="region of interest" description="Disordered" evidence="5">
    <location>
        <begin position="467"/>
        <end position="493"/>
    </location>
</feature>
<dbReference type="EMBL" id="NLAX01000701">
    <property type="protein sequence ID" value="PKS07496.1"/>
    <property type="molecule type" value="Genomic_DNA"/>
</dbReference>
<dbReference type="SMART" id="SM00396">
    <property type="entry name" value="ZnF_UBR1"/>
    <property type="match status" value="1"/>
</dbReference>